<feature type="compositionally biased region" description="Polar residues" evidence="1">
    <location>
        <begin position="55"/>
        <end position="64"/>
    </location>
</feature>
<dbReference type="EMBL" id="MCBS01020032">
    <property type="protein sequence ID" value="RKF79662.1"/>
    <property type="molecule type" value="Genomic_DNA"/>
</dbReference>
<accession>A0A420IYN2</accession>
<evidence type="ECO:0000313" key="3">
    <source>
        <dbReference type="Proteomes" id="UP000285326"/>
    </source>
</evidence>
<comment type="caution">
    <text evidence="2">The sequence shown here is derived from an EMBL/GenBank/DDBJ whole genome shotgun (WGS) entry which is preliminary data.</text>
</comment>
<name>A0A420IYN2_9PEZI</name>
<organism evidence="2 3">
    <name type="scientific">Golovinomyces cichoracearum</name>
    <dbReference type="NCBI Taxonomy" id="62708"/>
    <lineage>
        <taxon>Eukaryota</taxon>
        <taxon>Fungi</taxon>
        <taxon>Dikarya</taxon>
        <taxon>Ascomycota</taxon>
        <taxon>Pezizomycotina</taxon>
        <taxon>Leotiomycetes</taxon>
        <taxon>Erysiphales</taxon>
        <taxon>Erysiphaceae</taxon>
        <taxon>Golovinomyces</taxon>
    </lineage>
</organism>
<reference evidence="2 3" key="1">
    <citation type="journal article" date="2018" name="BMC Genomics">
        <title>Comparative genome analyses reveal sequence features reflecting distinct modes of host-adaptation between dicot and monocot powdery mildew.</title>
        <authorList>
            <person name="Wu Y."/>
            <person name="Ma X."/>
            <person name="Pan Z."/>
            <person name="Kale S.D."/>
            <person name="Song Y."/>
            <person name="King H."/>
            <person name="Zhang Q."/>
            <person name="Presley C."/>
            <person name="Deng X."/>
            <person name="Wei C.I."/>
            <person name="Xiao S."/>
        </authorList>
    </citation>
    <scope>NUCLEOTIDE SEQUENCE [LARGE SCALE GENOMIC DNA]</scope>
    <source>
        <strain evidence="2">UMSG1</strain>
    </source>
</reference>
<dbReference type="Proteomes" id="UP000285326">
    <property type="component" value="Unassembled WGS sequence"/>
</dbReference>
<evidence type="ECO:0000256" key="1">
    <source>
        <dbReference type="SAM" id="MobiDB-lite"/>
    </source>
</evidence>
<feature type="non-terminal residue" evidence="2">
    <location>
        <position position="1"/>
    </location>
</feature>
<feature type="non-terminal residue" evidence="2">
    <location>
        <position position="152"/>
    </location>
</feature>
<sequence length="152" mass="17165">DLNNISIIEEEYYSTRRSLNTVSRSVSHQNVTQDNTEIIQDFIGNSSNSSQSSSTIDPDSTENSDNIEKIQDIDINTTREVQISSNIDKNNILPENKNRTRKAPRRDIFALTSKYETFHLAMAATVSNPVIIGRKLPLVSPIKSPPNTWKQM</sequence>
<proteinExistence type="predicted"/>
<gene>
    <name evidence="2" type="ORF">GcM1_200027</name>
</gene>
<protein>
    <submittedName>
        <fullName evidence="2">Uncharacterized protein</fullName>
    </submittedName>
</protein>
<evidence type="ECO:0000313" key="2">
    <source>
        <dbReference type="EMBL" id="RKF79662.1"/>
    </source>
</evidence>
<dbReference type="AlphaFoldDB" id="A0A420IYN2"/>
<feature type="compositionally biased region" description="Low complexity" evidence="1">
    <location>
        <begin position="45"/>
        <end position="54"/>
    </location>
</feature>
<feature type="region of interest" description="Disordered" evidence="1">
    <location>
        <begin position="44"/>
        <end position="72"/>
    </location>
</feature>